<comment type="caution">
    <text evidence="2">The sequence shown here is derived from an EMBL/GenBank/DDBJ whole genome shotgun (WGS) entry which is preliminary data.</text>
</comment>
<dbReference type="EMBL" id="JAIZAY010000003">
    <property type="protein sequence ID" value="KAJ8044501.1"/>
    <property type="molecule type" value="Genomic_DNA"/>
</dbReference>
<sequence length="79" mass="8223">MLPISSLHTVSVFFPKMTGSGAALSSCVRPSLSLPSWSRCAMSSTSLVSEGVRQEGSSMSKEDAPSALPCSDDKLQSAD</sequence>
<evidence type="ECO:0000313" key="3">
    <source>
        <dbReference type="Proteomes" id="UP001152320"/>
    </source>
</evidence>
<name>A0A9Q1CFP7_HOLLE</name>
<evidence type="ECO:0000313" key="2">
    <source>
        <dbReference type="EMBL" id="KAJ8044501.1"/>
    </source>
</evidence>
<evidence type="ECO:0000256" key="1">
    <source>
        <dbReference type="SAM" id="MobiDB-lite"/>
    </source>
</evidence>
<keyword evidence="3" id="KW-1185">Reference proteome</keyword>
<protein>
    <submittedName>
        <fullName evidence="2">Uncharacterized protein</fullName>
    </submittedName>
</protein>
<feature type="region of interest" description="Disordered" evidence="1">
    <location>
        <begin position="51"/>
        <end position="79"/>
    </location>
</feature>
<dbReference type="Proteomes" id="UP001152320">
    <property type="component" value="Chromosome 3"/>
</dbReference>
<dbReference type="AlphaFoldDB" id="A0A9Q1CFP7"/>
<accession>A0A9Q1CFP7</accession>
<reference evidence="2" key="1">
    <citation type="submission" date="2021-10" db="EMBL/GenBank/DDBJ databases">
        <title>Tropical sea cucumber genome reveals ecological adaptation and Cuvierian tubules defense mechanism.</title>
        <authorList>
            <person name="Chen T."/>
        </authorList>
    </citation>
    <scope>NUCLEOTIDE SEQUENCE</scope>
    <source>
        <strain evidence="2">Nanhai2018</strain>
        <tissue evidence="2">Muscle</tissue>
    </source>
</reference>
<gene>
    <name evidence="2" type="ORF">HOLleu_07266</name>
</gene>
<organism evidence="2 3">
    <name type="scientific">Holothuria leucospilota</name>
    <name type="common">Black long sea cucumber</name>
    <name type="synonym">Mertensiothuria leucospilota</name>
    <dbReference type="NCBI Taxonomy" id="206669"/>
    <lineage>
        <taxon>Eukaryota</taxon>
        <taxon>Metazoa</taxon>
        <taxon>Echinodermata</taxon>
        <taxon>Eleutherozoa</taxon>
        <taxon>Echinozoa</taxon>
        <taxon>Holothuroidea</taxon>
        <taxon>Aspidochirotacea</taxon>
        <taxon>Aspidochirotida</taxon>
        <taxon>Holothuriidae</taxon>
        <taxon>Holothuria</taxon>
    </lineage>
</organism>
<proteinExistence type="predicted"/>